<sequence length="201" mass="22506">MASRAGDEKDSSRRPTRHAARKATARIQAIASPDRTSDSASDMAKNTWNQTLHVDVEDERSDDSQRSMGTRKIKRRARRTVTLPDPAPDQTVHKVARGRTAAHHPSLVQSSIVHVCPIPGCGACFKRREHVKRHVRGIHTLEKPYHCLHNGCGKSFARRDNLGLHYTSQGSQDVKQEMLAVACLGRQRGLIRRSLCLPYAY</sequence>
<evidence type="ECO:0000313" key="8">
    <source>
        <dbReference type="Proteomes" id="UP000812966"/>
    </source>
</evidence>
<keyword evidence="2 4" id="KW-0863">Zinc-finger</keyword>
<feature type="region of interest" description="Disordered" evidence="5">
    <location>
        <begin position="1"/>
        <end position="90"/>
    </location>
</feature>
<dbReference type="PROSITE" id="PS50157">
    <property type="entry name" value="ZINC_FINGER_C2H2_2"/>
    <property type="match status" value="2"/>
</dbReference>
<evidence type="ECO:0000313" key="7">
    <source>
        <dbReference type="EMBL" id="KAG7544312.1"/>
    </source>
</evidence>
<dbReference type="PANTHER" id="PTHR23235">
    <property type="entry name" value="KRUEPPEL-LIKE TRANSCRIPTION FACTOR"/>
    <property type="match status" value="1"/>
</dbReference>
<dbReference type="InterPro" id="IPR013087">
    <property type="entry name" value="Znf_C2H2_type"/>
</dbReference>
<evidence type="ECO:0000256" key="5">
    <source>
        <dbReference type="SAM" id="MobiDB-lite"/>
    </source>
</evidence>
<evidence type="ECO:0000256" key="4">
    <source>
        <dbReference type="PROSITE-ProRule" id="PRU00042"/>
    </source>
</evidence>
<name>A0A8K0NQZ4_9TREE</name>
<comment type="caution">
    <text evidence="7">The sequence shown here is derived from an EMBL/GenBank/DDBJ whole genome shotgun (WGS) entry which is preliminary data.</text>
</comment>
<dbReference type="OrthoDB" id="6365676at2759"/>
<dbReference type="EMBL" id="JABELV010000059">
    <property type="protein sequence ID" value="KAG7544312.1"/>
    <property type="molecule type" value="Genomic_DNA"/>
</dbReference>
<gene>
    <name evidence="7" type="ORF">FFLO_03273</name>
</gene>
<keyword evidence="3" id="KW-0862">Zinc</keyword>
<protein>
    <recommendedName>
        <fullName evidence="6">C2H2-type domain-containing protein</fullName>
    </recommendedName>
</protein>
<dbReference type="SUPFAM" id="SSF57667">
    <property type="entry name" value="beta-beta-alpha zinc fingers"/>
    <property type="match status" value="1"/>
</dbReference>
<feature type="compositionally biased region" description="Polar residues" evidence="5">
    <location>
        <begin position="38"/>
        <end position="52"/>
    </location>
</feature>
<dbReference type="Gene3D" id="3.30.160.60">
    <property type="entry name" value="Classic Zinc Finger"/>
    <property type="match status" value="2"/>
</dbReference>
<dbReference type="Proteomes" id="UP000812966">
    <property type="component" value="Unassembled WGS sequence"/>
</dbReference>
<evidence type="ECO:0000259" key="6">
    <source>
        <dbReference type="PROSITE" id="PS50157"/>
    </source>
</evidence>
<feature type="domain" description="C2H2-type" evidence="6">
    <location>
        <begin position="114"/>
        <end position="144"/>
    </location>
</feature>
<accession>A0A8K0NQZ4</accession>
<keyword evidence="1" id="KW-0479">Metal-binding</keyword>
<feature type="compositionally biased region" description="Basic and acidic residues" evidence="5">
    <location>
        <begin position="1"/>
        <end position="13"/>
    </location>
</feature>
<dbReference type="Pfam" id="PF00096">
    <property type="entry name" value="zf-C2H2"/>
    <property type="match status" value="1"/>
</dbReference>
<keyword evidence="8" id="KW-1185">Reference proteome</keyword>
<dbReference type="GO" id="GO:0000978">
    <property type="term" value="F:RNA polymerase II cis-regulatory region sequence-specific DNA binding"/>
    <property type="evidence" value="ECO:0007669"/>
    <property type="project" value="TreeGrafter"/>
</dbReference>
<feature type="compositionally biased region" description="Basic residues" evidence="5">
    <location>
        <begin position="69"/>
        <end position="79"/>
    </location>
</feature>
<proteinExistence type="predicted"/>
<dbReference type="GO" id="GO:0000981">
    <property type="term" value="F:DNA-binding transcription factor activity, RNA polymerase II-specific"/>
    <property type="evidence" value="ECO:0007669"/>
    <property type="project" value="TreeGrafter"/>
</dbReference>
<feature type="compositionally biased region" description="Basic residues" evidence="5">
    <location>
        <begin position="14"/>
        <end position="24"/>
    </location>
</feature>
<feature type="domain" description="C2H2-type" evidence="6">
    <location>
        <begin position="145"/>
        <end position="174"/>
    </location>
</feature>
<dbReference type="PANTHER" id="PTHR23235:SF120">
    <property type="entry name" value="KRUPPEL-LIKE FACTOR 15"/>
    <property type="match status" value="1"/>
</dbReference>
<reference evidence="7" key="1">
    <citation type="submission" date="2020-04" db="EMBL/GenBank/DDBJ databases">
        <title>Analysis of mating type loci in Filobasidium floriforme.</title>
        <authorList>
            <person name="Nowrousian M."/>
        </authorList>
    </citation>
    <scope>NUCLEOTIDE SEQUENCE</scope>
    <source>
        <strain evidence="7">CBS 6242</strain>
    </source>
</reference>
<evidence type="ECO:0000256" key="3">
    <source>
        <dbReference type="ARBA" id="ARBA00022833"/>
    </source>
</evidence>
<dbReference type="InterPro" id="IPR036236">
    <property type="entry name" value="Znf_C2H2_sf"/>
</dbReference>
<evidence type="ECO:0000256" key="1">
    <source>
        <dbReference type="ARBA" id="ARBA00022723"/>
    </source>
</evidence>
<organism evidence="7 8">
    <name type="scientific">Filobasidium floriforme</name>
    <dbReference type="NCBI Taxonomy" id="5210"/>
    <lineage>
        <taxon>Eukaryota</taxon>
        <taxon>Fungi</taxon>
        <taxon>Dikarya</taxon>
        <taxon>Basidiomycota</taxon>
        <taxon>Agaricomycotina</taxon>
        <taxon>Tremellomycetes</taxon>
        <taxon>Filobasidiales</taxon>
        <taxon>Filobasidiaceae</taxon>
        <taxon>Filobasidium</taxon>
    </lineage>
</organism>
<dbReference type="PROSITE" id="PS00028">
    <property type="entry name" value="ZINC_FINGER_C2H2_1"/>
    <property type="match status" value="1"/>
</dbReference>
<evidence type="ECO:0000256" key="2">
    <source>
        <dbReference type="ARBA" id="ARBA00022771"/>
    </source>
</evidence>
<dbReference type="GO" id="GO:0008270">
    <property type="term" value="F:zinc ion binding"/>
    <property type="evidence" value="ECO:0007669"/>
    <property type="project" value="UniProtKB-KW"/>
</dbReference>
<dbReference type="SMART" id="SM00355">
    <property type="entry name" value="ZnF_C2H2"/>
    <property type="match status" value="2"/>
</dbReference>
<dbReference type="AlphaFoldDB" id="A0A8K0NQZ4"/>